<sequence>MSQYFQTGERVLWNPSNTPAQLFIRTAEAMVPIAELPTGIESRIADEYDIDMTAFEAFVNTLVHRYQATTHLILRSLLEGFLATALVLVDRGGGRIPALDDQPTPHLEDVSVSRDGIAPQGSTARLAALAAVHARAMPR</sequence>
<dbReference type="EMBL" id="JBHTMP010000086">
    <property type="protein sequence ID" value="MFD1325603.1"/>
    <property type="molecule type" value="Genomic_DNA"/>
</dbReference>
<gene>
    <name evidence="1" type="ORF">ACFQ4H_31435</name>
</gene>
<proteinExistence type="predicted"/>
<dbReference type="Pfam" id="PF19564">
    <property type="entry name" value="DUF6086"/>
    <property type="match status" value="1"/>
</dbReference>
<dbReference type="Proteomes" id="UP001597260">
    <property type="component" value="Unassembled WGS sequence"/>
</dbReference>
<accession>A0ABW3YNX2</accession>
<organism evidence="1 2">
    <name type="scientific">Micromonospora sonneratiae</name>
    <dbReference type="NCBI Taxonomy" id="1184706"/>
    <lineage>
        <taxon>Bacteria</taxon>
        <taxon>Bacillati</taxon>
        <taxon>Actinomycetota</taxon>
        <taxon>Actinomycetes</taxon>
        <taxon>Micromonosporales</taxon>
        <taxon>Micromonosporaceae</taxon>
        <taxon>Micromonospora</taxon>
    </lineage>
</organism>
<comment type="caution">
    <text evidence="1">The sequence shown here is derived from an EMBL/GenBank/DDBJ whole genome shotgun (WGS) entry which is preliminary data.</text>
</comment>
<reference evidence="2" key="1">
    <citation type="journal article" date="2019" name="Int. J. Syst. Evol. Microbiol.">
        <title>The Global Catalogue of Microorganisms (GCM) 10K type strain sequencing project: providing services to taxonomists for standard genome sequencing and annotation.</title>
        <authorList>
            <consortium name="The Broad Institute Genomics Platform"/>
            <consortium name="The Broad Institute Genome Sequencing Center for Infectious Disease"/>
            <person name="Wu L."/>
            <person name="Ma J."/>
        </authorList>
    </citation>
    <scope>NUCLEOTIDE SEQUENCE [LARGE SCALE GENOMIC DNA]</scope>
    <source>
        <strain evidence="2">JCM 31037</strain>
    </source>
</reference>
<evidence type="ECO:0000313" key="1">
    <source>
        <dbReference type="EMBL" id="MFD1325603.1"/>
    </source>
</evidence>
<evidence type="ECO:0000313" key="2">
    <source>
        <dbReference type="Proteomes" id="UP001597260"/>
    </source>
</evidence>
<name>A0ABW3YNX2_9ACTN</name>
<keyword evidence="2" id="KW-1185">Reference proteome</keyword>
<protein>
    <submittedName>
        <fullName evidence="1">DUF6086 family protein</fullName>
    </submittedName>
</protein>
<dbReference type="InterPro" id="IPR045732">
    <property type="entry name" value="DUF6086"/>
</dbReference>
<dbReference type="RefSeq" id="WP_377578248.1">
    <property type="nucleotide sequence ID" value="NZ_JBHTMP010000086.1"/>
</dbReference>